<dbReference type="Proteomes" id="UP000634476">
    <property type="component" value="Unassembled WGS sequence"/>
</dbReference>
<keyword evidence="3" id="KW-1185">Reference proteome</keyword>
<sequence length="110" mass="11495">MLALMVLTALASDSTSSAWDAPRDSASSPTAPDPAYRSSTRAPSSEPSSDPTVEKIPSLARSLVGRVRFPGGTASRLPPAIPAMTRLTPPFSRVAAETHHPSSEGVREVI</sequence>
<dbReference type="AlphaFoldDB" id="A0A8J3SUW9"/>
<reference evidence="2" key="1">
    <citation type="submission" date="2021-01" db="EMBL/GenBank/DDBJ databases">
        <title>Whole genome shotgun sequence of Planobispora takensis NBRC 109077.</title>
        <authorList>
            <person name="Komaki H."/>
            <person name="Tamura T."/>
        </authorList>
    </citation>
    <scope>NUCLEOTIDE SEQUENCE</scope>
    <source>
        <strain evidence="2">NBRC 109077</strain>
    </source>
</reference>
<evidence type="ECO:0000313" key="3">
    <source>
        <dbReference type="Proteomes" id="UP000634476"/>
    </source>
</evidence>
<organism evidence="2 3">
    <name type="scientific">Planobispora takensis</name>
    <dbReference type="NCBI Taxonomy" id="1367882"/>
    <lineage>
        <taxon>Bacteria</taxon>
        <taxon>Bacillati</taxon>
        <taxon>Actinomycetota</taxon>
        <taxon>Actinomycetes</taxon>
        <taxon>Streptosporangiales</taxon>
        <taxon>Streptosporangiaceae</taxon>
        <taxon>Planobispora</taxon>
    </lineage>
</organism>
<evidence type="ECO:0000256" key="1">
    <source>
        <dbReference type="SAM" id="MobiDB-lite"/>
    </source>
</evidence>
<name>A0A8J3SUW9_9ACTN</name>
<proteinExistence type="predicted"/>
<comment type="caution">
    <text evidence="2">The sequence shown here is derived from an EMBL/GenBank/DDBJ whole genome shotgun (WGS) entry which is preliminary data.</text>
</comment>
<feature type="region of interest" description="Disordered" evidence="1">
    <location>
        <begin position="12"/>
        <end position="55"/>
    </location>
</feature>
<accession>A0A8J3SUW9</accession>
<protein>
    <submittedName>
        <fullName evidence="2">Uncharacterized protein</fullName>
    </submittedName>
</protein>
<evidence type="ECO:0000313" key="2">
    <source>
        <dbReference type="EMBL" id="GII00688.1"/>
    </source>
</evidence>
<gene>
    <name evidence="2" type="ORF">Pta02_26960</name>
</gene>
<feature type="compositionally biased region" description="Low complexity" evidence="1">
    <location>
        <begin position="37"/>
        <end position="49"/>
    </location>
</feature>
<dbReference type="EMBL" id="BOOK01000017">
    <property type="protein sequence ID" value="GII00688.1"/>
    <property type="molecule type" value="Genomic_DNA"/>
</dbReference>